<accession>A0A8H2M3T0</accession>
<evidence type="ECO:0000313" key="3">
    <source>
        <dbReference type="Proteomes" id="UP000377798"/>
    </source>
</evidence>
<dbReference type="InterPro" id="IPR012854">
    <property type="entry name" value="Cu_amine_oxidase-like_N"/>
</dbReference>
<proteinExistence type="predicted"/>
<evidence type="ECO:0000313" key="2">
    <source>
        <dbReference type="EMBL" id="VFB16014.1"/>
    </source>
</evidence>
<feature type="domain" description="Copper amine oxidase-like N-terminal" evidence="1">
    <location>
        <begin position="36"/>
        <end position="146"/>
    </location>
</feature>
<dbReference type="RefSeq" id="WP_131748480.1">
    <property type="nucleotide sequence ID" value="NZ_CAACYI010000001.1"/>
</dbReference>
<keyword evidence="3" id="KW-1185">Reference proteome</keyword>
<dbReference type="Gene3D" id="3.30.457.10">
    <property type="entry name" value="Copper amine oxidase-like, N-terminal domain"/>
    <property type="match status" value="1"/>
</dbReference>
<gene>
    <name evidence="2" type="ORF">NCTC13150_00527</name>
</gene>
<dbReference type="SUPFAM" id="SSF55383">
    <property type="entry name" value="Copper amine oxidase, domain N"/>
    <property type="match status" value="1"/>
</dbReference>
<dbReference type="AlphaFoldDB" id="A0A8H2M3T0"/>
<comment type="caution">
    <text evidence="2">The sequence shown here is derived from an EMBL/GenBank/DDBJ whole genome shotgun (WGS) entry which is preliminary data.</text>
</comment>
<dbReference type="Pfam" id="PF07833">
    <property type="entry name" value="Cu_amine_oxidN1"/>
    <property type="match status" value="1"/>
</dbReference>
<reference evidence="2 3" key="1">
    <citation type="submission" date="2019-02" db="EMBL/GenBank/DDBJ databases">
        <authorList>
            <consortium name="Pathogen Informatics"/>
        </authorList>
    </citation>
    <scope>NUCLEOTIDE SEQUENCE [LARGE SCALE GENOMIC DNA]</scope>
    <source>
        <strain evidence="2 3">3012STDY7089603</strain>
    </source>
</reference>
<protein>
    <submittedName>
        <fullName evidence="2">Copper amine oxidase N-terminal domain</fullName>
    </submittedName>
</protein>
<name>A0A8H2M3T0_9FIRM</name>
<organism evidence="2 3">
    <name type="scientific">Urinicoccus massiliensis</name>
    <dbReference type="NCBI Taxonomy" id="1723382"/>
    <lineage>
        <taxon>Bacteria</taxon>
        <taxon>Bacillati</taxon>
        <taxon>Bacillota</taxon>
        <taxon>Tissierellia</taxon>
        <taxon>Tissierellales</taxon>
        <taxon>Peptoniphilaceae</taxon>
        <taxon>Urinicoccus</taxon>
    </lineage>
</organism>
<dbReference type="EMBL" id="CAACYI010000001">
    <property type="protein sequence ID" value="VFB16014.1"/>
    <property type="molecule type" value="Genomic_DNA"/>
</dbReference>
<sequence>MKKFLSYLQGFSLVSLSLILVGSPIYGQDNPINLIVKGKQTPTDVEPFVENSRTLVPVRALSEALDFQVDWKADKNQINLTKGDKKLIFTLGDKKLKVQEGKTTKEITMDVPAKAVKNRTFIPTRTVAEAYGEKVDWNGPMRTVLIGEKSFPALDKEKLAKMTKRDYPEIGLRLYLPEGFDEAISTRFNIENNAYGFFTKDQNELIASIGKTYNYSFSTIVPTEVLKYDQGYFTEVNYASDLPYSLETEKAYKEKEKLFQEALATVQFVDNLKEEEKYVAYINSLDKEAGKINLNPGEFISINNVKRRADLMLGPAWGPNVYDDKEEEASFDLAKDCKFYLREEKGMVKAAHEVSYEAFEKEMAGRKLKPPFWVQFDGEKVVELVEIYINPNAK</sequence>
<dbReference type="Proteomes" id="UP000377798">
    <property type="component" value="Unassembled WGS sequence"/>
</dbReference>
<evidence type="ECO:0000259" key="1">
    <source>
        <dbReference type="Pfam" id="PF07833"/>
    </source>
</evidence>
<dbReference type="InterPro" id="IPR036582">
    <property type="entry name" value="Mao_N_sf"/>
</dbReference>